<dbReference type="InterPro" id="IPR053715">
    <property type="entry name" value="GH4_Enzyme_sf"/>
</dbReference>
<gene>
    <name evidence="14" type="ORF">A8708_07125</name>
</gene>
<comment type="caution">
    <text evidence="14">The sequence shown here is derived from an EMBL/GenBank/DDBJ whole genome shotgun (WGS) entry which is preliminary data.</text>
</comment>
<evidence type="ECO:0000256" key="5">
    <source>
        <dbReference type="ARBA" id="ARBA00023027"/>
    </source>
</evidence>
<keyword evidence="10" id="KW-0533">Nickel</keyword>
<dbReference type="GO" id="GO:0046872">
    <property type="term" value="F:metal ion binding"/>
    <property type="evidence" value="ECO:0007669"/>
    <property type="project" value="UniProtKB-KW"/>
</dbReference>
<keyword evidence="6 10" id="KW-0464">Manganese</keyword>
<accession>A0A198ALJ6</accession>
<dbReference type="InterPro" id="IPR001088">
    <property type="entry name" value="Glyco_hydro_4"/>
</dbReference>
<dbReference type="Pfam" id="PF11975">
    <property type="entry name" value="Glyco_hydro_4C"/>
    <property type="match status" value="1"/>
</dbReference>
<feature type="binding site" evidence="10">
    <location>
        <position position="216"/>
    </location>
    <ligand>
        <name>Mn(2+)</name>
        <dbReference type="ChEBI" id="CHEBI:29035"/>
    </ligand>
</feature>
<reference evidence="14 15" key="1">
    <citation type="submission" date="2016-05" db="EMBL/GenBank/DDBJ databases">
        <title>Paenibacillus sp. 1ZS3-15 nov., isolated from the rhizosphere soil.</title>
        <authorList>
            <person name="Zhang X.X."/>
            <person name="Zhang J."/>
        </authorList>
    </citation>
    <scope>NUCLEOTIDE SEQUENCE [LARGE SCALE GENOMIC DNA]</scope>
    <source>
        <strain evidence="14 15">1ZS3-15</strain>
    </source>
</reference>
<evidence type="ECO:0000256" key="1">
    <source>
        <dbReference type="ARBA" id="ARBA00001936"/>
    </source>
</evidence>
<keyword evidence="10" id="KW-0408">Iron</keyword>
<dbReference type="PRINTS" id="PR00732">
    <property type="entry name" value="GLHYDRLASE4"/>
</dbReference>
<evidence type="ECO:0000256" key="7">
    <source>
        <dbReference type="ARBA" id="ARBA00023277"/>
    </source>
</evidence>
<dbReference type="OrthoDB" id="9808275at2"/>
<dbReference type="GO" id="GO:0016616">
    <property type="term" value="F:oxidoreductase activity, acting on the CH-OH group of donors, NAD or NADP as acceptor"/>
    <property type="evidence" value="ECO:0007669"/>
    <property type="project" value="InterPro"/>
</dbReference>
<keyword evidence="5 12" id="KW-0520">NAD</keyword>
<evidence type="ECO:0000313" key="14">
    <source>
        <dbReference type="EMBL" id="OAS21896.1"/>
    </source>
</evidence>
<dbReference type="AlphaFoldDB" id="A0A198ALJ6"/>
<dbReference type="Gene3D" id="3.90.1820.10">
    <property type="entry name" value="AglA-like glucosidase"/>
    <property type="match status" value="1"/>
</dbReference>
<feature type="binding site" evidence="10">
    <location>
        <position position="179"/>
    </location>
    <ligand>
        <name>Mn(2+)</name>
        <dbReference type="ChEBI" id="CHEBI:29035"/>
    </ligand>
</feature>
<dbReference type="PANTHER" id="PTHR32092">
    <property type="entry name" value="6-PHOSPHO-BETA-GLUCOSIDASE-RELATED"/>
    <property type="match status" value="1"/>
</dbReference>
<comment type="similarity">
    <text evidence="2 12">Belongs to the glycosyl hydrolase 4 family.</text>
</comment>
<evidence type="ECO:0000256" key="12">
    <source>
        <dbReference type="RuleBase" id="RU361152"/>
    </source>
</evidence>
<protein>
    <submittedName>
        <fullName evidence="14">Alpha-glucosidase/alpha-galactosidase</fullName>
    </submittedName>
</protein>
<evidence type="ECO:0000259" key="13">
    <source>
        <dbReference type="Pfam" id="PF11975"/>
    </source>
</evidence>
<dbReference type="InterPro" id="IPR036291">
    <property type="entry name" value="NAD(P)-bd_dom_sf"/>
</dbReference>
<keyword evidence="4 12" id="KW-0378">Hydrolase</keyword>
<evidence type="ECO:0000256" key="3">
    <source>
        <dbReference type="ARBA" id="ARBA00022723"/>
    </source>
</evidence>
<name>A0A198ALJ6_9BACL</name>
<keyword evidence="3 10" id="KW-0479">Metal-binding</keyword>
<dbReference type="SUPFAM" id="SSF56327">
    <property type="entry name" value="LDH C-terminal domain-like"/>
    <property type="match status" value="1"/>
</dbReference>
<comment type="cofactor">
    <cofactor evidence="1">
        <name>Mn(2+)</name>
        <dbReference type="ChEBI" id="CHEBI:29035"/>
    </cofactor>
</comment>
<evidence type="ECO:0000256" key="8">
    <source>
        <dbReference type="ARBA" id="ARBA00023295"/>
    </source>
</evidence>
<feature type="domain" description="Glycosyl hydrolase family 4 C-terminal" evidence="13">
    <location>
        <begin position="211"/>
        <end position="434"/>
    </location>
</feature>
<dbReference type="Pfam" id="PF02056">
    <property type="entry name" value="Glyco_hydro_4"/>
    <property type="match status" value="1"/>
</dbReference>
<dbReference type="GO" id="GO:0004553">
    <property type="term" value="F:hydrolase activity, hydrolyzing O-glycosyl compounds"/>
    <property type="evidence" value="ECO:0007669"/>
    <property type="project" value="InterPro"/>
</dbReference>
<sequence>MKFANEKVSEIQIAYIGGGSMYWAKNLIADLALDDQLSGTIRLYDLDYNKACHNEKLGNSVSDYPEANAKWQYKAYPTLQEALTGCDFVFISILPGTFQEMESDVHEPEKYGIYQAVGDTTGPGGLIRALRTIPMYVEFAQAIERYAPDAWVFNYTNPMTLCTRTLYEVFPKIKAFGCCHEIFGTQSLLIRMLKDMEGIDGLHRDQIKVNVLGLNHFTWIDQATYLGTDLLPMYSKFVDRYYETGFEHNKDAWKTNPYTSANRVKFDLFRRYGVIAAAGDRHLAEFMPPWYLKDPDTVYDWKFGLTTVQSRVEKNAATADYYGKLLSGEEKLPLKASGEEEVRQLKGLIGLQSFVTNVNVPNVGQMKGIPHGVVVETNAVFSANSLRPVYAGELPLPVHNQVLQHAMNQELILQAALKKDKALALQAFVSDPLVTIGVTQAEALFERMLQNTKAYLPGWKL</sequence>
<feature type="site" description="Increases basicity of active site Tyr" evidence="11">
    <location>
        <position position="119"/>
    </location>
</feature>
<dbReference type="InterPro" id="IPR015955">
    <property type="entry name" value="Lactate_DH/Glyco_Ohase_4_C"/>
</dbReference>
<organism evidence="14 15">
    <name type="scientific">Paenibacillus oryzisoli</name>
    <dbReference type="NCBI Taxonomy" id="1850517"/>
    <lineage>
        <taxon>Bacteria</taxon>
        <taxon>Bacillati</taxon>
        <taxon>Bacillota</taxon>
        <taxon>Bacilli</taxon>
        <taxon>Bacillales</taxon>
        <taxon>Paenibacillaceae</taxon>
        <taxon>Paenibacillus</taxon>
    </lineage>
</organism>
<dbReference type="RefSeq" id="WP_068662360.1">
    <property type="nucleotide sequence ID" value="NZ_LYPB01000047.1"/>
</dbReference>
<keyword evidence="15" id="KW-1185">Reference proteome</keyword>
<dbReference type="Proteomes" id="UP000078454">
    <property type="component" value="Unassembled WGS sequence"/>
</dbReference>
<keyword evidence="7" id="KW-0119">Carbohydrate metabolism</keyword>
<dbReference type="PANTHER" id="PTHR32092:SF2">
    <property type="entry name" value="ALPHA-GALACTURONIDASE"/>
    <property type="match status" value="1"/>
</dbReference>
<keyword evidence="10" id="KW-0170">Cobalt</keyword>
<keyword evidence="8 12" id="KW-0326">Glycosidase</keyword>
<comment type="cofactor">
    <cofactor evidence="12">
        <name>NAD(+)</name>
        <dbReference type="ChEBI" id="CHEBI:57540"/>
    </cofactor>
    <text evidence="12">Binds 1 NAD(+) per subunit.</text>
</comment>
<evidence type="ECO:0000256" key="4">
    <source>
        <dbReference type="ARBA" id="ARBA00022801"/>
    </source>
</evidence>
<dbReference type="STRING" id="1850517.A8708_07125"/>
<dbReference type="EMBL" id="LYPB01000047">
    <property type="protein sequence ID" value="OAS21896.1"/>
    <property type="molecule type" value="Genomic_DNA"/>
</dbReference>
<evidence type="ECO:0000256" key="2">
    <source>
        <dbReference type="ARBA" id="ARBA00010141"/>
    </source>
</evidence>
<proteinExistence type="inferred from homology"/>
<evidence type="ECO:0000256" key="9">
    <source>
        <dbReference type="PIRSR" id="PIRSR601088-2"/>
    </source>
</evidence>
<dbReference type="InterPro" id="IPR022616">
    <property type="entry name" value="Glyco_hydro_4_C"/>
</dbReference>
<evidence type="ECO:0000256" key="11">
    <source>
        <dbReference type="PIRSR" id="PIRSR601088-4"/>
    </source>
</evidence>
<evidence type="ECO:0000313" key="15">
    <source>
        <dbReference type="Proteomes" id="UP000078454"/>
    </source>
</evidence>
<dbReference type="GO" id="GO:0005975">
    <property type="term" value="P:carbohydrate metabolic process"/>
    <property type="evidence" value="ECO:0007669"/>
    <property type="project" value="InterPro"/>
</dbReference>
<evidence type="ECO:0000256" key="6">
    <source>
        <dbReference type="ARBA" id="ARBA00023211"/>
    </source>
</evidence>
<dbReference type="SUPFAM" id="SSF51735">
    <property type="entry name" value="NAD(P)-binding Rossmann-fold domains"/>
    <property type="match status" value="1"/>
</dbReference>
<feature type="binding site" evidence="9">
    <location>
        <position position="157"/>
    </location>
    <ligand>
        <name>substrate</name>
    </ligand>
</feature>
<evidence type="ECO:0000256" key="10">
    <source>
        <dbReference type="PIRSR" id="PIRSR601088-3"/>
    </source>
</evidence>